<feature type="region of interest" description="Disordered" evidence="10">
    <location>
        <begin position="432"/>
        <end position="469"/>
    </location>
</feature>
<comment type="subcellular location">
    <subcellularLocation>
        <location evidence="1">Nucleus</location>
    </subcellularLocation>
</comment>
<feature type="compositionally biased region" description="Gly residues" evidence="10">
    <location>
        <begin position="557"/>
        <end position="570"/>
    </location>
</feature>
<dbReference type="GO" id="GO:1990526">
    <property type="term" value="C:Ste12p-Dig1p-Dig2p complex"/>
    <property type="evidence" value="ECO:0007669"/>
    <property type="project" value="TreeGrafter"/>
</dbReference>
<feature type="compositionally biased region" description="Low complexity" evidence="10">
    <location>
        <begin position="670"/>
        <end position="680"/>
    </location>
</feature>
<feature type="region of interest" description="Disordered" evidence="10">
    <location>
        <begin position="887"/>
        <end position="913"/>
    </location>
</feature>
<feature type="compositionally biased region" description="Acidic residues" evidence="10">
    <location>
        <begin position="18"/>
        <end position="32"/>
    </location>
</feature>
<dbReference type="InterPro" id="IPR013087">
    <property type="entry name" value="Znf_C2H2_type"/>
</dbReference>
<feature type="domain" description="C2H2-type" evidence="11">
    <location>
        <begin position="529"/>
        <end position="556"/>
    </location>
</feature>
<feature type="compositionally biased region" description="Polar residues" evidence="10">
    <location>
        <begin position="890"/>
        <end position="910"/>
    </location>
</feature>
<feature type="region of interest" description="Disordered" evidence="10">
    <location>
        <begin position="1"/>
        <end position="54"/>
    </location>
</feature>
<keyword evidence="13" id="KW-1185">Reference proteome</keyword>
<feature type="compositionally biased region" description="Polar residues" evidence="10">
    <location>
        <begin position="291"/>
        <end position="307"/>
    </location>
</feature>
<evidence type="ECO:0000256" key="9">
    <source>
        <dbReference type="PROSITE-ProRule" id="PRU00042"/>
    </source>
</evidence>
<organism evidence="12 13">
    <name type="scientific">Mycena maculata</name>
    <dbReference type="NCBI Taxonomy" id="230809"/>
    <lineage>
        <taxon>Eukaryota</taxon>
        <taxon>Fungi</taxon>
        <taxon>Dikarya</taxon>
        <taxon>Basidiomycota</taxon>
        <taxon>Agaricomycotina</taxon>
        <taxon>Agaricomycetes</taxon>
        <taxon>Agaricomycetidae</taxon>
        <taxon>Agaricales</taxon>
        <taxon>Marasmiineae</taxon>
        <taxon>Mycenaceae</taxon>
        <taxon>Mycena</taxon>
    </lineage>
</organism>
<dbReference type="PROSITE" id="PS50157">
    <property type="entry name" value="ZINC_FINGER_C2H2_2"/>
    <property type="match status" value="2"/>
</dbReference>
<evidence type="ECO:0000256" key="2">
    <source>
        <dbReference type="ARBA" id="ARBA00022723"/>
    </source>
</evidence>
<feature type="region of interest" description="Disordered" evidence="10">
    <location>
        <begin position="283"/>
        <end position="313"/>
    </location>
</feature>
<keyword evidence="6" id="KW-0804">Transcription</keyword>
<feature type="domain" description="C2H2-type" evidence="11">
    <location>
        <begin position="499"/>
        <end position="528"/>
    </location>
</feature>
<dbReference type="InterPro" id="IPR052127">
    <property type="entry name" value="STE12_transcription_factor"/>
</dbReference>
<evidence type="ECO:0000256" key="4">
    <source>
        <dbReference type="ARBA" id="ARBA00022833"/>
    </source>
</evidence>
<dbReference type="SMART" id="SM00424">
    <property type="entry name" value="STE"/>
    <property type="match status" value="1"/>
</dbReference>
<reference evidence="12" key="1">
    <citation type="submission" date="2023-03" db="EMBL/GenBank/DDBJ databases">
        <title>Massive genome expansion in bonnet fungi (Mycena s.s.) driven by repeated elements and novel gene families across ecological guilds.</title>
        <authorList>
            <consortium name="Lawrence Berkeley National Laboratory"/>
            <person name="Harder C.B."/>
            <person name="Miyauchi S."/>
            <person name="Viragh M."/>
            <person name="Kuo A."/>
            <person name="Thoen E."/>
            <person name="Andreopoulos B."/>
            <person name="Lu D."/>
            <person name="Skrede I."/>
            <person name="Drula E."/>
            <person name="Henrissat B."/>
            <person name="Morin E."/>
            <person name="Kohler A."/>
            <person name="Barry K."/>
            <person name="LaButti K."/>
            <person name="Morin E."/>
            <person name="Salamov A."/>
            <person name="Lipzen A."/>
            <person name="Mereny Z."/>
            <person name="Hegedus B."/>
            <person name="Baldrian P."/>
            <person name="Stursova M."/>
            <person name="Weitz H."/>
            <person name="Taylor A."/>
            <person name="Grigoriev I.V."/>
            <person name="Nagy L.G."/>
            <person name="Martin F."/>
            <person name="Kauserud H."/>
        </authorList>
    </citation>
    <scope>NUCLEOTIDE SEQUENCE</scope>
    <source>
        <strain evidence="12">CBHHK188m</strain>
    </source>
</reference>
<feature type="compositionally biased region" description="Gly residues" evidence="10">
    <location>
        <begin position="840"/>
        <end position="849"/>
    </location>
</feature>
<feature type="compositionally biased region" description="Low complexity" evidence="10">
    <location>
        <begin position="439"/>
        <end position="469"/>
    </location>
</feature>
<dbReference type="Proteomes" id="UP001215280">
    <property type="component" value="Unassembled WGS sequence"/>
</dbReference>
<dbReference type="PANTHER" id="PTHR47427">
    <property type="entry name" value="PROTEIN STE12"/>
    <property type="match status" value="1"/>
</dbReference>
<dbReference type="PROSITE" id="PS00028">
    <property type="entry name" value="ZINC_FINGER_C2H2_1"/>
    <property type="match status" value="2"/>
</dbReference>
<evidence type="ECO:0000256" key="5">
    <source>
        <dbReference type="ARBA" id="ARBA00023015"/>
    </source>
</evidence>
<accession>A0AAD7J1L5</accession>
<protein>
    <submittedName>
        <fullName evidence="12">STE-12 alpha</fullName>
    </submittedName>
</protein>
<feature type="compositionally biased region" description="Low complexity" evidence="10">
    <location>
        <begin position="798"/>
        <end position="810"/>
    </location>
</feature>
<feature type="region of interest" description="Disordered" evidence="10">
    <location>
        <begin position="625"/>
        <end position="652"/>
    </location>
</feature>
<dbReference type="AlphaFoldDB" id="A0AAD7J1L5"/>
<evidence type="ECO:0000256" key="8">
    <source>
        <dbReference type="ARBA" id="ARBA00024345"/>
    </source>
</evidence>
<evidence type="ECO:0000256" key="7">
    <source>
        <dbReference type="ARBA" id="ARBA00023242"/>
    </source>
</evidence>
<evidence type="ECO:0000259" key="11">
    <source>
        <dbReference type="PROSITE" id="PS50157"/>
    </source>
</evidence>
<evidence type="ECO:0000313" key="12">
    <source>
        <dbReference type="EMBL" id="KAJ7753895.1"/>
    </source>
</evidence>
<sequence>MHAPMEGMMDADGLLTMDPEDGDGDGDGEDAEYLGGMPSSLSSQSSMGSALNSHFTGGAHGLGASSANSTLRSALSRPLTPQEGERLAYLDRLKFFLATAPSRWDEDDGGGGAGLLHNPAAITPTAHPALNRFLLPSQEYVSCVLWNGLYHITGTDIVRALVFRFEAFARPVRNMKKFEEGVFSDLRNLKPGADACLEEPKSPFLDLLFKYQCIRTQKKQKVFYWFSVPHDRLFLDALERDLKREKMGLEPTTQITGEPALSFTYDGKKSLYEQFVVNRGVYKDDDASPAGSRNASVSSHRSGVRQQSGDEDAPTPFFAMFSLFEGSPTYKQRRKKSGKPSGLGPGSEEEERRGRSQGRYIAGVPGAADEEMMAGAAAGLSAAEMFIKQARGELGRGGRGYGYPPAPQNHHVQQLQHHQEMLAAFQQRPRSHEETMREAYAANQQQTAQQAAQAQAQAQAQGAGSPGYAASGFPSAPAAGSAHYGPPGPGAGELKTKAFICPLFSCGRLFKRMEHLRRHLRTHTMERPFACPRCSKRFSRSDNLNQHVRTHVRAEGLAGGAEGWTGGAASGGEEEGSGGEGEEVDELAGDDDGGPGGIGMCEVEVPGDVREVVGDEEGLMMRTGVAGNGEGFYPGPSGSRPYGSGSNHSSTEYVNAGGDAQWAAIRSSQSGSPAFSSMSVPSPPPPVTRASLSGPSQGIAAGHFSRHHPSSSSGSAYDDFVTSISAPSHKQVFDHSSLYPPGMLLESSAGAGPIRRHRSMTPSLVRNGEPIRRPLTSNSGEFAGAVGASPSSRGYHPYASYSASGSRAGSTHSSPSYNNIPLPADYNMRRSDSRNSNLSAGGGGGGNGALGEQMRQMMSMNIDQRGDADAQYVAAPGYQSDMYRTESPGPFTSSPGIYSSDLPSSGQQYDSYGGAHHQQHAQTVPAQFDKGLYVMDSQFAPGGENYNYSHPQHVSTI</sequence>
<dbReference type="Pfam" id="PF00096">
    <property type="entry name" value="zf-C2H2"/>
    <property type="match status" value="2"/>
</dbReference>
<feature type="compositionally biased region" description="Acidic residues" evidence="10">
    <location>
        <begin position="572"/>
        <end position="593"/>
    </location>
</feature>
<dbReference type="PANTHER" id="PTHR47427:SF1">
    <property type="entry name" value="PROTEIN STE12"/>
    <property type="match status" value="1"/>
</dbReference>
<comment type="similarity">
    <text evidence="8">Belongs to the STE12 transcription factor family.</text>
</comment>
<keyword evidence="2" id="KW-0479">Metal-binding</keyword>
<dbReference type="InterPro" id="IPR036236">
    <property type="entry name" value="Znf_C2H2_sf"/>
</dbReference>
<dbReference type="GO" id="GO:0005634">
    <property type="term" value="C:nucleus"/>
    <property type="evidence" value="ECO:0007669"/>
    <property type="project" value="UniProtKB-SubCell"/>
</dbReference>
<comment type="caution">
    <text evidence="12">The sequence shown here is derived from an EMBL/GenBank/DDBJ whole genome shotgun (WGS) entry which is preliminary data.</text>
</comment>
<feature type="region of interest" description="Disordered" evidence="10">
    <location>
        <begin position="666"/>
        <end position="715"/>
    </location>
</feature>
<feature type="region of interest" description="Disordered" evidence="10">
    <location>
        <begin position="554"/>
        <end position="603"/>
    </location>
</feature>
<feature type="region of interest" description="Disordered" evidence="10">
    <location>
        <begin position="329"/>
        <end position="358"/>
    </location>
</feature>
<gene>
    <name evidence="12" type="ORF">DFH07DRAFT_886539</name>
</gene>
<evidence type="ECO:0000313" key="13">
    <source>
        <dbReference type="Proteomes" id="UP001215280"/>
    </source>
</evidence>
<dbReference type="InterPro" id="IPR003120">
    <property type="entry name" value="Ste12"/>
</dbReference>
<dbReference type="GO" id="GO:1990527">
    <property type="term" value="C:Tec1p-Ste12p-Dig1p complex"/>
    <property type="evidence" value="ECO:0007669"/>
    <property type="project" value="TreeGrafter"/>
</dbReference>
<feature type="region of interest" description="Disordered" evidence="10">
    <location>
        <begin position="749"/>
        <end position="851"/>
    </location>
</feature>
<feature type="compositionally biased region" description="Low complexity" evidence="10">
    <location>
        <begin position="33"/>
        <end position="53"/>
    </location>
</feature>
<dbReference type="SUPFAM" id="SSF57667">
    <property type="entry name" value="beta-beta-alpha zinc fingers"/>
    <property type="match status" value="1"/>
</dbReference>
<evidence type="ECO:0000256" key="1">
    <source>
        <dbReference type="ARBA" id="ARBA00004123"/>
    </source>
</evidence>
<dbReference type="EMBL" id="JARJLG010000069">
    <property type="protein sequence ID" value="KAJ7753895.1"/>
    <property type="molecule type" value="Genomic_DNA"/>
</dbReference>
<dbReference type="FunFam" id="3.30.160.60:FF:002343">
    <property type="entry name" value="Zinc finger protein 33A"/>
    <property type="match status" value="1"/>
</dbReference>
<name>A0AAD7J1L5_9AGAR</name>
<feature type="compositionally biased region" description="Low complexity" evidence="10">
    <location>
        <begin position="633"/>
        <end position="646"/>
    </location>
</feature>
<dbReference type="GO" id="GO:0003700">
    <property type="term" value="F:DNA-binding transcription factor activity"/>
    <property type="evidence" value="ECO:0007669"/>
    <property type="project" value="InterPro"/>
</dbReference>
<dbReference type="Pfam" id="PF02200">
    <property type="entry name" value="STE"/>
    <property type="match status" value="1"/>
</dbReference>
<evidence type="ECO:0000256" key="10">
    <source>
        <dbReference type="SAM" id="MobiDB-lite"/>
    </source>
</evidence>
<evidence type="ECO:0000256" key="3">
    <source>
        <dbReference type="ARBA" id="ARBA00022771"/>
    </source>
</evidence>
<dbReference type="Gene3D" id="3.30.160.60">
    <property type="entry name" value="Classic Zinc Finger"/>
    <property type="match status" value="2"/>
</dbReference>
<keyword evidence="4" id="KW-0862">Zinc</keyword>
<keyword evidence="7" id="KW-0539">Nucleus</keyword>
<dbReference type="GO" id="GO:0008270">
    <property type="term" value="F:zinc ion binding"/>
    <property type="evidence" value="ECO:0007669"/>
    <property type="project" value="UniProtKB-KW"/>
</dbReference>
<proteinExistence type="inferred from homology"/>
<evidence type="ECO:0000256" key="6">
    <source>
        <dbReference type="ARBA" id="ARBA00023163"/>
    </source>
</evidence>
<dbReference type="SMART" id="SM00355">
    <property type="entry name" value="ZnF_C2H2"/>
    <property type="match status" value="2"/>
</dbReference>
<keyword evidence="3 9" id="KW-0863">Zinc-finger</keyword>
<keyword evidence="5" id="KW-0805">Transcription regulation</keyword>